<accession>A0A9P9DZ02</accession>
<evidence type="ECO:0000313" key="1">
    <source>
        <dbReference type="EMBL" id="KAH7128023.1"/>
    </source>
</evidence>
<dbReference type="Proteomes" id="UP000717696">
    <property type="component" value="Unassembled WGS sequence"/>
</dbReference>
<name>A0A9P9DZ02_9HYPO</name>
<keyword evidence="2" id="KW-1185">Reference proteome</keyword>
<organism evidence="1 2">
    <name type="scientific">Dactylonectria estremocensis</name>
    <dbReference type="NCBI Taxonomy" id="1079267"/>
    <lineage>
        <taxon>Eukaryota</taxon>
        <taxon>Fungi</taxon>
        <taxon>Dikarya</taxon>
        <taxon>Ascomycota</taxon>
        <taxon>Pezizomycotina</taxon>
        <taxon>Sordariomycetes</taxon>
        <taxon>Hypocreomycetidae</taxon>
        <taxon>Hypocreales</taxon>
        <taxon>Nectriaceae</taxon>
        <taxon>Dactylonectria</taxon>
    </lineage>
</organism>
<evidence type="ECO:0000313" key="2">
    <source>
        <dbReference type="Proteomes" id="UP000717696"/>
    </source>
</evidence>
<comment type="caution">
    <text evidence="1">The sequence shown here is derived from an EMBL/GenBank/DDBJ whole genome shotgun (WGS) entry which is preliminary data.</text>
</comment>
<proteinExistence type="predicted"/>
<reference evidence="1" key="1">
    <citation type="journal article" date="2021" name="Nat. Commun.">
        <title>Genetic determinants of endophytism in the Arabidopsis root mycobiome.</title>
        <authorList>
            <person name="Mesny F."/>
            <person name="Miyauchi S."/>
            <person name="Thiergart T."/>
            <person name="Pickel B."/>
            <person name="Atanasova L."/>
            <person name="Karlsson M."/>
            <person name="Huettel B."/>
            <person name="Barry K.W."/>
            <person name="Haridas S."/>
            <person name="Chen C."/>
            <person name="Bauer D."/>
            <person name="Andreopoulos W."/>
            <person name="Pangilinan J."/>
            <person name="LaButti K."/>
            <person name="Riley R."/>
            <person name="Lipzen A."/>
            <person name="Clum A."/>
            <person name="Drula E."/>
            <person name="Henrissat B."/>
            <person name="Kohler A."/>
            <person name="Grigoriev I.V."/>
            <person name="Martin F.M."/>
            <person name="Hacquard S."/>
        </authorList>
    </citation>
    <scope>NUCLEOTIDE SEQUENCE</scope>
    <source>
        <strain evidence="1">MPI-CAGE-AT-0021</strain>
    </source>
</reference>
<gene>
    <name evidence="1" type="ORF">B0J13DRAFT_564845</name>
</gene>
<dbReference type="EMBL" id="JAGMUU010000022">
    <property type="protein sequence ID" value="KAH7128023.1"/>
    <property type="molecule type" value="Genomic_DNA"/>
</dbReference>
<protein>
    <submittedName>
        <fullName evidence="1">Uncharacterized protein</fullName>
    </submittedName>
</protein>
<sequence>MGTAARLDTKSTANALMTVAAGLSGAGLRPSAIRSRVRLDGTRQGEATGATVATASLGRRFSVSATAVERDHVLQSRQIPTAMASS</sequence>
<dbReference type="OrthoDB" id="10287781at2759"/>
<dbReference type="AlphaFoldDB" id="A0A9P9DZ02"/>